<evidence type="ECO:0000313" key="4">
    <source>
        <dbReference type="Proteomes" id="UP001321760"/>
    </source>
</evidence>
<keyword evidence="4" id="KW-1185">Reference proteome</keyword>
<comment type="caution">
    <text evidence="3">The sequence shown here is derived from an EMBL/GenBank/DDBJ whole genome shotgun (WGS) entry which is preliminary data.</text>
</comment>
<reference evidence="3" key="2">
    <citation type="submission" date="2023-05" db="EMBL/GenBank/DDBJ databases">
        <authorList>
            <consortium name="Lawrence Berkeley National Laboratory"/>
            <person name="Steindorff A."/>
            <person name="Hensen N."/>
            <person name="Bonometti L."/>
            <person name="Westerberg I."/>
            <person name="Brannstrom I.O."/>
            <person name="Guillou S."/>
            <person name="Cros-Aarteil S."/>
            <person name="Calhoun S."/>
            <person name="Haridas S."/>
            <person name="Kuo A."/>
            <person name="Mondo S."/>
            <person name="Pangilinan J."/>
            <person name="Riley R."/>
            <person name="Labutti K."/>
            <person name="Andreopoulos B."/>
            <person name="Lipzen A."/>
            <person name="Chen C."/>
            <person name="Yanf M."/>
            <person name="Daum C."/>
            <person name="Ng V."/>
            <person name="Clum A."/>
            <person name="Ohm R."/>
            <person name="Martin F."/>
            <person name="Silar P."/>
            <person name="Natvig D."/>
            <person name="Lalanne C."/>
            <person name="Gautier V."/>
            <person name="Ament-Velasquez S.L."/>
            <person name="Kruys A."/>
            <person name="Hutchinson M.I."/>
            <person name="Powell A.J."/>
            <person name="Barry K."/>
            <person name="Miller A.N."/>
            <person name="Grigoriev I.V."/>
            <person name="Debuchy R."/>
            <person name="Gladieux P."/>
            <person name="Thoren M.H."/>
            <person name="Johannesson H."/>
        </authorList>
    </citation>
    <scope>NUCLEOTIDE SEQUENCE</scope>
    <source>
        <strain evidence="3">PSN243</strain>
    </source>
</reference>
<proteinExistence type="predicted"/>
<dbReference type="PANTHER" id="PTHR41677">
    <property type="entry name" value="YALI0B19030P"/>
    <property type="match status" value="1"/>
</dbReference>
<feature type="compositionally biased region" description="Polar residues" evidence="2">
    <location>
        <begin position="10"/>
        <end position="38"/>
    </location>
</feature>
<feature type="coiled-coil region" evidence="1">
    <location>
        <begin position="290"/>
        <end position="317"/>
    </location>
</feature>
<evidence type="ECO:0000256" key="2">
    <source>
        <dbReference type="SAM" id="MobiDB-lite"/>
    </source>
</evidence>
<evidence type="ECO:0000313" key="3">
    <source>
        <dbReference type="EMBL" id="KAK4445264.1"/>
    </source>
</evidence>
<feature type="region of interest" description="Disordered" evidence="2">
    <location>
        <begin position="1"/>
        <end position="50"/>
    </location>
</feature>
<dbReference type="Proteomes" id="UP001321760">
    <property type="component" value="Unassembled WGS sequence"/>
</dbReference>
<keyword evidence="1" id="KW-0175">Coiled coil</keyword>
<reference evidence="3" key="1">
    <citation type="journal article" date="2023" name="Mol. Phylogenet. Evol.">
        <title>Genome-scale phylogeny and comparative genomics of the fungal order Sordariales.</title>
        <authorList>
            <person name="Hensen N."/>
            <person name="Bonometti L."/>
            <person name="Westerberg I."/>
            <person name="Brannstrom I.O."/>
            <person name="Guillou S."/>
            <person name="Cros-Aarteil S."/>
            <person name="Calhoun S."/>
            <person name="Haridas S."/>
            <person name="Kuo A."/>
            <person name="Mondo S."/>
            <person name="Pangilinan J."/>
            <person name="Riley R."/>
            <person name="LaButti K."/>
            <person name="Andreopoulos B."/>
            <person name="Lipzen A."/>
            <person name="Chen C."/>
            <person name="Yan M."/>
            <person name="Daum C."/>
            <person name="Ng V."/>
            <person name="Clum A."/>
            <person name="Steindorff A."/>
            <person name="Ohm R.A."/>
            <person name="Martin F."/>
            <person name="Silar P."/>
            <person name="Natvig D.O."/>
            <person name="Lalanne C."/>
            <person name="Gautier V."/>
            <person name="Ament-Velasquez S.L."/>
            <person name="Kruys A."/>
            <person name="Hutchinson M.I."/>
            <person name="Powell A.J."/>
            <person name="Barry K."/>
            <person name="Miller A.N."/>
            <person name="Grigoriev I.V."/>
            <person name="Debuchy R."/>
            <person name="Gladieux P."/>
            <person name="Hiltunen Thoren M."/>
            <person name="Johannesson H."/>
        </authorList>
    </citation>
    <scope>NUCLEOTIDE SEQUENCE</scope>
    <source>
        <strain evidence="3">PSN243</strain>
    </source>
</reference>
<protein>
    <recommendedName>
        <fullName evidence="5">Fe2OG dioxygenase domain-containing protein</fullName>
    </recommendedName>
</protein>
<gene>
    <name evidence="3" type="ORF">QBC34DRAFT_165504</name>
</gene>
<evidence type="ECO:0008006" key="5">
    <source>
        <dbReference type="Google" id="ProtNLM"/>
    </source>
</evidence>
<sequence>MASADILLPSTATPWPSPSDTTPAPTNPPLSNDATTDNDPFDPQKHLNFTPPTKVYTMKDIHLPPDTGVSPLAVSEPFPLFTPAAIQRMRAEVLSHDVLTRCQYSSNLAQAQLRGYADKYAPFVYDAWKHPSTLAAVSQVAGIDLTLQFDFEIGHINLSFKTEEQKQRELRAYLEGIKTNTPTDDMPIVGWHRDSYPFVCVTMLSDCREMIGGETALRMGNGEVLKVRGPQMGHAVVLQGRYIEHQALRALGSAERITMVTSYRPRSPRVRDDTVLTTVRPISDLSELYYQFAKYRLEILEERIREQLRELVDAKTAGRKVATKKLKAFLAEQEHFLAHTNREMVEEDEVDKGAIASH</sequence>
<dbReference type="AlphaFoldDB" id="A0AAV9G8X7"/>
<organism evidence="3 4">
    <name type="scientific">Podospora aff. communis PSN243</name>
    <dbReference type="NCBI Taxonomy" id="3040156"/>
    <lineage>
        <taxon>Eukaryota</taxon>
        <taxon>Fungi</taxon>
        <taxon>Dikarya</taxon>
        <taxon>Ascomycota</taxon>
        <taxon>Pezizomycotina</taxon>
        <taxon>Sordariomycetes</taxon>
        <taxon>Sordariomycetidae</taxon>
        <taxon>Sordariales</taxon>
        <taxon>Podosporaceae</taxon>
        <taxon>Podospora</taxon>
    </lineage>
</organism>
<evidence type="ECO:0000256" key="1">
    <source>
        <dbReference type="SAM" id="Coils"/>
    </source>
</evidence>
<dbReference type="EMBL" id="MU865967">
    <property type="protein sequence ID" value="KAK4445264.1"/>
    <property type="molecule type" value="Genomic_DNA"/>
</dbReference>
<name>A0AAV9G8X7_9PEZI</name>
<dbReference type="PANTHER" id="PTHR41677:SF1">
    <property type="entry name" value="FE2OG DIOXYGENASE DOMAIN-CONTAINING PROTEIN"/>
    <property type="match status" value="1"/>
</dbReference>
<accession>A0AAV9G8X7</accession>